<dbReference type="PANTHER" id="PTHR24096">
    <property type="entry name" value="LONG-CHAIN-FATTY-ACID--COA LIGASE"/>
    <property type="match status" value="1"/>
</dbReference>
<evidence type="ECO:0008006" key="6">
    <source>
        <dbReference type="Google" id="ProtNLM"/>
    </source>
</evidence>
<comment type="subcellular location">
    <subcellularLocation>
        <location evidence="1">Peroxisome</location>
    </subcellularLocation>
</comment>
<organism evidence="5">
    <name type="scientific">Anopheles coluzzii</name>
    <name type="common">African malaria mosquito</name>
    <dbReference type="NCBI Taxonomy" id="1518534"/>
    <lineage>
        <taxon>Eukaryota</taxon>
        <taxon>Metazoa</taxon>
        <taxon>Ecdysozoa</taxon>
        <taxon>Arthropoda</taxon>
        <taxon>Hexapoda</taxon>
        <taxon>Insecta</taxon>
        <taxon>Pterygota</taxon>
        <taxon>Neoptera</taxon>
        <taxon>Endopterygota</taxon>
        <taxon>Diptera</taxon>
        <taxon>Nematocera</taxon>
        <taxon>Culicoidea</taxon>
        <taxon>Culicidae</taxon>
        <taxon>Anophelinae</taxon>
        <taxon>Anopheles</taxon>
    </lineage>
</organism>
<dbReference type="InterPro" id="IPR000873">
    <property type="entry name" value="AMP-dep_synth/lig_dom"/>
</dbReference>
<dbReference type="VEuPathDB" id="VectorBase:ACON2_039351"/>
<feature type="domain" description="AMP-dependent synthetase/ligase" evidence="3">
    <location>
        <begin position="39"/>
        <end position="144"/>
    </location>
</feature>
<dbReference type="InterPro" id="IPR045851">
    <property type="entry name" value="AMP-bd_C_sf"/>
</dbReference>
<proteinExistence type="predicted"/>
<dbReference type="InterPro" id="IPR042099">
    <property type="entry name" value="ANL_N_sf"/>
</dbReference>
<dbReference type="Gene3D" id="3.40.50.12780">
    <property type="entry name" value="N-terminal domain of ligase-like"/>
    <property type="match status" value="2"/>
</dbReference>
<dbReference type="SUPFAM" id="SSF56801">
    <property type="entry name" value="Acetyl-CoA synthetase-like"/>
    <property type="match status" value="1"/>
</dbReference>
<dbReference type="AlphaFoldDB" id="A0A8W7PDA2"/>
<feature type="domain" description="AMP-dependent synthetase/ligase" evidence="3">
    <location>
        <begin position="169"/>
        <end position="354"/>
    </location>
</feature>
<name>A0A8W7PDA2_ANOCL</name>
<evidence type="ECO:0000313" key="5">
    <source>
        <dbReference type="EnsemblMetazoa" id="ACOM029829-PA.1"/>
    </source>
</evidence>
<feature type="domain" description="AMP-binding enzyme C-terminal" evidence="4">
    <location>
        <begin position="406"/>
        <end position="482"/>
    </location>
</feature>
<accession>A0A8W7PDA2</accession>
<protein>
    <recommendedName>
        <fullName evidence="6">AMP-dependent synthetase/ligase domain-containing protein</fullName>
    </recommendedName>
</protein>
<dbReference type="Pfam" id="PF13193">
    <property type="entry name" value="AMP-binding_C"/>
    <property type="match status" value="1"/>
</dbReference>
<evidence type="ECO:0000259" key="4">
    <source>
        <dbReference type="Pfam" id="PF13193"/>
    </source>
</evidence>
<dbReference type="Pfam" id="PF00501">
    <property type="entry name" value="AMP-binding"/>
    <property type="match status" value="2"/>
</dbReference>
<dbReference type="Proteomes" id="UP000075882">
    <property type="component" value="Unassembled WGS sequence"/>
</dbReference>
<dbReference type="PANTHER" id="PTHR24096:SF353">
    <property type="entry name" value="GH16244P-RELATED"/>
    <property type="match status" value="1"/>
</dbReference>
<reference evidence="5" key="1">
    <citation type="submission" date="2022-08" db="UniProtKB">
        <authorList>
            <consortium name="EnsemblMetazoa"/>
        </authorList>
    </citation>
    <scope>IDENTIFICATION</scope>
</reference>
<keyword evidence="2" id="KW-0576">Peroxisome</keyword>
<dbReference type="GO" id="GO:0046949">
    <property type="term" value="P:fatty-acyl-CoA biosynthetic process"/>
    <property type="evidence" value="ECO:0007669"/>
    <property type="project" value="TreeGrafter"/>
</dbReference>
<sequence length="502" mass="55912">MANYSTVYDETTRTWHGPTVKHLFNPEASMGQIMLEVLSRSPDRVMQQDMDTGRSLTYAEFRTRLIRFAQNLTAAGLRPGEVVVLANANSENLAPLACALLTIGVPFNPLAPAFNEYDMENMLRTTKPKLVFADADNYEVVRKALERAVPRGDTLPPIYVFECTRDDVTHAACMHLTIWTRFVATPEVHFNFSALYWTTGFGSMLTPFFSGAVRLITRKPFNEEQFLEAVEKYHAKAIFLPTAYANAMMAHPRIKTADLSSIKFLALGGSHVPEELRDRIDALLAPTGGRSVNAYGSSENGSCAMDIIRRKPGAIGPLMPNAMVRIVDEDGNRLGVGEQGELLTKAIVDFGGYYGNEETSRNAIDSDGFFRTGDIGYIDEEGFLYLIDRKKDIFKYRNYHVSPSDLEAIIMRIDGVQEVCVAGILDTQDATDVPAAVIVKRPDSRLDASQVRSIVDGQVSDFKRLRGGVYFVAELPKTQTGKVIRRKVIEMITHMNQQPNKC</sequence>
<evidence type="ECO:0000256" key="1">
    <source>
        <dbReference type="ARBA" id="ARBA00004275"/>
    </source>
</evidence>
<dbReference type="GO" id="GO:0005777">
    <property type="term" value="C:peroxisome"/>
    <property type="evidence" value="ECO:0007669"/>
    <property type="project" value="UniProtKB-SubCell"/>
</dbReference>
<dbReference type="EnsemblMetazoa" id="ACOM029829-RA">
    <property type="protein sequence ID" value="ACOM029829-PA.1"/>
    <property type="gene ID" value="ACOM029829"/>
</dbReference>
<evidence type="ECO:0000256" key="2">
    <source>
        <dbReference type="ARBA" id="ARBA00023140"/>
    </source>
</evidence>
<dbReference type="InterPro" id="IPR025110">
    <property type="entry name" value="AMP-bd_C"/>
</dbReference>
<dbReference type="Gene3D" id="3.30.300.30">
    <property type="match status" value="1"/>
</dbReference>
<dbReference type="GO" id="GO:0004467">
    <property type="term" value="F:long-chain fatty acid-CoA ligase activity"/>
    <property type="evidence" value="ECO:0007669"/>
    <property type="project" value="TreeGrafter"/>
</dbReference>
<evidence type="ECO:0000259" key="3">
    <source>
        <dbReference type="Pfam" id="PF00501"/>
    </source>
</evidence>